<dbReference type="InterPro" id="IPR011990">
    <property type="entry name" value="TPR-like_helical_dom_sf"/>
</dbReference>
<dbReference type="InterPro" id="IPR045075">
    <property type="entry name" value="Syf1-like"/>
</dbReference>
<dbReference type="OrthoDB" id="10067343at2759"/>
<keyword evidence="13" id="KW-1185">Reference proteome</keyword>
<dbReference type="Pfam" id="PF23231">
    <property type="entry name" value="HAT_Syf1_CNRKL1_C"/>
    <property type="match status" value="1"/>
</dbReference>
<feature type="domain" description="Pre-mRNA-splicing factor Syf1/CRNKL1-like C-terminal HAT-repeats" evidence="10">
    <location>
        <begin position="419"/>
        <end position="781"/>
    </location>
</feature>
<organism evidence="12 13">
    <name type="scientific">Lachancea nothofagi CBS 11611</name>
    <dbReference type="NCBI Taxonomy" id="1266666"/>
    <lineage>
        <taxon>Eukaryota</taxon>
        <taxon>Fungi</taxon>
        <taxon>Dikarya</taxon>
        <taxon>Ascomycota</taxon>
        <taxon>Saccharomycotina</taxon>
        <taxon>Saccharomycetes</taxon>
        <taxon>Saccharomycetales</taxon>
        <taxon>Saccharomycetaceae</taxon>
        <taxon>Lachancea</taxon>
    </lineage>
</organism>
<gene>
    <name evidence="12" type="ORF">LANO_0D03378G</name>
</gene>
<reference evidence="13" key="1">
    <citation type="submission" date="2016-03" db="EMBL/GenBank/DDBJ databases">
        <authorList>
            <person name="Devillers Hugo."/>
        </authorList>
    </citation>
    <scope>NUCLEOTIDE SEQUENCE [LARGE SCALE GENOMIC DNA]</scope>
</reference>
<dbReference type="Gene3D" id="1.25.40.10">
    <property type="entry name" value="Tetratricopeptide repeat domain"/>
    <property type="match status" value="4"/>
</dbReference>
<comment type="subcellular location">
    <subcellularLocation>
        <location evidence="1">Nucleus</location>
    </subcellularLocation>
</comment>
<dbReference type="SUPFAM" id="SSF48452">
    <property type="entry name" value="TPR-like"/>
    <property type="match status" value="3"/>
</dbReference>
<dbReference type="Pfam" id="PF23220">
    <property type="entry name" value="HAT_Syf1_M"/>
    <property type="match status" value="1"/>
</dbReference>
<evidence type="ECO:0000256" key="3">
    <source>
        <dbReference type="ARBA" id="ARBA00022664"/>
    </source>
</evidence>
<sequence>MDPSITQYVATSEDLAYEYELQSNIENMVVWKRYLDHRKSVGSETALAWVYERCCYQFPSSREMWMEYMQWRTALLSTANAVVYLEEFEKCNKLFEKAMYLCHPDPNLWELYLRHCIRQLNMSLIRRVLNQALRCVALESHIRVWSPVIEFIETTLQDLESGESEPELDAIIEESFSSVSQTSNSITPDIWSSHLLSRYIKITDELEHVLYLVGLTRDYHIIADLYCQFIIGKMSFKPVDQPLFQFYDLYLEAIENIGEHQQYLQAIAQCMEMFPDQSSKFVTKLSKYYLRRADFTMARSVLQDALSSTTTSRAFSEVYDFLIKLLESFVSACIHEAQATEDLNKQKRLDADLSYNIDLLEHLMETHSMLINDLKLRQDINDVSTWTERISMCSSPEEKLEVYTDAILKIDPLKVSQPGALGRLWCGYAQLYNDTNQIISAREAFDRGLRVPYKFLQDIEIIWQKWAEMEVNCGRVPDAVKLLEAALSLPRFPEMVLEKYNSGKGSVPAKAITFTSTKLWSFYIDLLEASSDIAKTLEAYEKLIALKLATPLHFLNYAQFLQGQQNWNGSFKIYERAITIFPAETSFELWSFYLKDSLEQSRPTETIRELFEQALSLAQNGIDCAPFFIQYSDFEHSQGLDKRSVGILTRGCMEIKDEASKVKLWALCLDRCKEYLGLESARSLYEKCIQTLPNSKVIAFVLGFAQIEESLSNIERARAVMNYGAHLLHPAANVSLWDFWSDFELRHGDKTSYKEMLRMKRELNDTMKISTEEVSKQTGNIQFVSSTVGVKNDSSHDKDFLNTSNPEEISLDI</sequence>
<dbReference type="AlphaFoldDB" id="A0A1G4JF57"/>
<dbReference type="PANTHER" id="PTHR11246:SF5">
    <property type="entry name" value="PRE-MRNA-SPLICING FACTOR SYF1"/>
    <property type="match status" value="1"/>
</dbReference>
<evidence type="ECO:0000313" key="12">
    <source>
        <dbReference type="EMBL" id="SCU88894.1"/>
    </source>
</evidence>
<dbReference type="InterPro" id="IPR055433">
    <property type="entry name" value="HAT_Syf1-like_N"/>
</dbReference>
<keyword evidence="6" id="KW-0508">mRNA splicing</keyword>
<comment type="similarity">
    <text evidence="2">Belongs to the crooked-neck family.</text>
</comment>
<feature type="domain" description="Pre-mRNA-splicing factor SYF1 central HAT repeats" evidence="9">
    <location>
        <begin position="265"/>
        <end position="409"/>
    </location>
</feature>
<proteinExistence type="inferred from homology"/>
<evidence type="ECO:0000256" key="7">
    <source>
        <dbReference type="ARBA" id="ARBA00023242"/>
    </source>
</evidence>
<dbReference type="Proteomes" id="UP000189911">
    <property type="component" value="Chromosome D"/>
</dbReference>
<keyword evidence="4" id="KW-0747">Spliceosome</keyword>
<dbReference type="InterPro" id="IPR003107">
    <property type="entry name" value="HAT"/>
</dbReference>
<protein>
    <recommendedName>
        <fullName evidence="8">Pre-mRNA-splicing factor SYF1</fullName>
    </recommendedName>
</protein>
<dbReference type="EMBL" id="LT598448">
    <property type="protein sequence ID" value="SCU88894.1"/>
    <property type="molecule type" value="Genomic_DNA"/>
</dbReference>
<evidence type="ECO:0000259" key="11">
    <source>
        <dbReference type="Pfam" id="PF23233"/>
    </source>
</evidence>
<evidence type="ECO:0000256" key="2">
    <source>
        <dbReference type="ARBA" id="ARBA00008644"/>
    </source>
</evidence>
<evidence type="ECO:0000256" key="6">
    <source>
        <dbReference type="ARBA" id="ARBA00023187"/>
    </source>
</evidence>
<evidence type="ECO:0000259" key="9">
    <source>
        <dbReference type="Pfam" id="PF23220"/>
    </source>
</evidence>
<dbReference type="Pfam" id="PF23233">
    <property type="entry name" value="HAT_Syf1_CNRKL1_N"/>
    <property type="match status" value="1"/>
</dbReference>
<dbReference type="GO" id="GO:0000974">
    <property type="term" value="C:Prp19 complex"/>
    <property type="evidence" value="ECO:0007669"/>
    <property type="project" value="TreeGrafter"/>
</dbReference>
<dbReference type="GO" id="GO:0071014">
    <property type="term" value="C:post-mRNA release spliceosomal complex"/>
    <property type="evidence" value="ECO:0007669"/>
    <property type="project" value="TreeGrafter"/>
</dbReference>
<evidence type="ECO:0000256" key="5">
    <source>
        <dbReference type="ARBA" id="ARBA00022737"/>
    </source>
</evidence>
<evidence type="ECO:0000256" key="1">
    <source>
        <dbReference type="ARBA" id="ARBA00004123"/>
    </source>
</evidence>
<keyword evidence="3" id="KW-0507">mRNA processing</keyword>
<name>A0A1G4JF57_9SACH</name>
<evidence type="ECO:0000313" key="13">
    <source>
        <dbReference type="Proteomes" id="UP000189911"/>
    </source>
</evidence>
<keyword evidence="5" id="KW-0677">Repeat</keyword>
<dbReference type="InterPro" id="IPR055430">
    <property type="entry name" value="HAT_Syf1_CNRKL1_C"/>
</dbReference>
<dbReference type="GO" id="GO:0071007">
    <property type="term" value="C:U2-type catalytic step 2 spliceosome"/>
    <property type="evidence" value="ECO:0007669"/>
    <property type="project" value="TreeGrafter"/>
</dbReference>
<keyword evidence="7" id="KW-0539">Nucleus</keyword>
<feature type="domain" description="Pre-mRNA-splicing factor Syf1-like N-terminal HAT-repeats" evidence="11">
    <location>
        <begin position="13"/>
        <end position="155"/>
    </location>
</feature>
<evidence type="ECO:0000256" key="4">
    <source>
        <dbReference type="ARBA" id="ARBA00022728"/>
    </source>
</evidence>
<dbReference type="InterPro" id="IPR056350">
    <property type="entry name" value="HAT_Syf1_central"/>
</dbReference>
<evidence type="ECO:0000256" key="8">
    <source>
        <dbReference type="ARBA" id="ARBA00039472"/>
    </source>
</evidence>
<accession>A0A1G4JF57</accession>
<evidence type="ECO:0000259" key="10">
    <source>
        <dbReference type="Pfam" id="PF23231"/>
    </source>
</evidence>
<dbReference type="GO" id="GO:0000349">
    <property type="term" value="P:generation of catalytic spliceosome for first transesterification step"/>
    <property type="evidence" value="ECO:0007669"/>
    <property type="project" value="TreeGrafter"/>
</dbReference>
<dbReference type="SMART" id="SM00386">
    <property type="entry name" value="HAT"/>
    <property type="match status" value="10"/>
</dbReference>
<dbReference type="PANTHER" id="PTHR11246">
    <property type="entry name" value="PRE-MRNA SPLICING FACTOR"/>
    <property type="match status" value="1"/>
</dbReference>